<keyword evidence="3" id="KW-1185">Reference proteome</keyword>
<sequence length="263" mass="29060">MGGDGWKIGVDGWKSGVDGYLECLNEEDLNEPNMAMRRVNERSGDSVLRERSGIVVRWSGIVVIPVFRGRAPKACRETFVNTETSLGKSSRVPEGPFWEVVCLSVERALGALLEKASCPELRSRILPWEAGGPKWGADSYALSKRAQVIVWTIVDIIVWNGEPKWGADIADILGIKETETPRSMVFICFFQFSSVFLLLLADLLRLKPEPIGRALHGVQHPKSSITGSNAPRTPSARNPSAEWGLTPSRYLALSIVYAEYDSD</sequence>
<accession>A0A2I0K7H6</accession>
<evidence type="ECO:0000313" key="2">
    <source>
        <dbReference type="EMBL" id="PKI64501.1"/>
    </source>
</evidence>
<proteinExistence type="predicted"/>
<dbReference type="Proteomes" id="UP000233551">
    <property type="component" value="Unassembled WGS sequence"/>
</dbReference>
<gene>
    <name evidence="2" type="ORF">CRG98_015064</name>
</gene>
<feature type="region of interest" description="Disordered" evidence="1">
    <location>
        <begin position="219"/>
        <end position="241"/>
    </location>
</feature>
<organism evidence="2 3">
    <name type="scientific">Punica granatum</name>
    <name type="common">Pomegranate</name>
    <dbReference type="NCBI Taxonomy" id="22663"/>
    <lineage>
        <taxon>Eukaryota</taxon>
        <taxon>Viridiplantae</taxon>
        <taxon>Streptophyta</taxon>
        <taxon>Embryophyta</taxon>
        <taxon>Tracheophyta</taxon>
        <taxon>Spermatophyta</taxon>
        <taxon>Magnoliopsida</taxon>
        <taxon>eudicotyledons</taxon>
        <taxon>Gunneridae</taxon>
        <taxon>Pentapetalae</taxon>
        <taxon>rosids</taxon>
        <taxon>malvids</taxon>
        <taxon>Myrtales</taxon>
        <taxon>Lythraceae</taxon>
        <taxon>Punica</taxon>
    </lineage>
</organism>
<feature type="compositionally biased region" description="Polar residues" evidence="1">
    <location>
        <begin position="221"/>
        <end position="238"/>
    </location>
</feature>
<protein>
    <submittedName>
        <fullName evidence="2">Uncharacterized protein</fullName>
    </submittedName>
</protein>
<reference evidence="2 3" key="1">
    <citation type="submission" date="2017-11" db="EMBL/GenBank/DDBJ databases">
        <title>De-novo sequencing of pomegranate (Punica granatum L.) genome.</title>
        <authorList>
            <person name="Akparov Z."/>
            <person name="Amiraslanov A."/>
            <person name="Hajiyeva S."/>
            <person name="Abbasov M."/>
            <person name="Kaur K."/>
            <person name="Hamwieh A."/>
            <person name="Solovyev V."/>
            <person name="Salamov A."/>
            <person name="Braich B."/>
            <person name="Kosarev P."/>
            <person name="Mahmoud A."/>
            <person name="Hajiyev E."/>
            <person name="Babayeva S."/>
            <person name="Izzatullayeva V."/>
            <person name="Mammadov A."/>
            <person name="Mammadov A."/>
            <person name="Sharifova S."/>
            <person name="Ojaghi J."/>
            <person name="Eynullazada K."/>
            <person name="Bayramov B."/>
            <person name="Abdulazimova A."/>
            <person name="Shahmuradov I."/>
        </authorList>
    </citation>
    <scope>NUCLEOTIDE SEQUENCE [LARGE SCALE GENOMIC DNA]</scope>
    <source>
        <strain evidence="3">cv. AG2017</strain>
        <tissue evidence="2">Leaf</tissue>
    </source>
</reference>
<name>A0A2I0K7H6_PUNGR</name>
<evidence type="ECO:0000256" key="1">
    <source>
        <dbReference type="SAM" id="MobiDB-lite"/>
    </source>
</evidence>
<dbReference type="EMBL" id="PGOL01000807">
    <property type="protein sequence ID" value="PKI64501.1"/>
    <property type="molecule type" value="Genomic_DNA"/>
</dbReference>
<evidence type="ECO:0000313" key="3">
    <source>
        <dbReference type="Proteomes" id="UP000233551"/>
    </source>
</evidence>
<dbReference type="AlphaFoldDB" id="A0A2I0K7H6"/>
<comment type="caution">
    <text evidence="2">The sequence shown here is derived from an EMBL/GenBank/DDBJ whole genome shotgun (WGS) entry which is preliminary data.</text>
</comment>